<accession>A0ABT2GSN5</accession>
<evidence type="ECO:0000256" key="1">
    <source>
        <dbReference type="SAM" id="MobiDB-lite"/>
    </source>
</evidence>
<keyword evidence="3" id="KW-1185">Reference proteome</keyword>
<protein>
    <submittedName>
        <fullName evidence="2">Reductase</fullName>
    </submittedName>
</protein>
<evidence type="ECO:0000313" key="2">
    <source>
        <dbReference type="EMBL" id="MCS5719178.1"/>
    </source>
</evidence>
<dbReference type="SUPFAM" id="SSF51735">
    <property type="entry name" value="NAD(P)-binding Rossmann-fold domains"/>
    <property type="match status" value="1"/>
</dbReference>
<dbReference type="InterPro" id="IPR050177">
    <property type="entry name" value="Lipid_A_modif_metabolic_enz"/>
</dbReference>
<feature type="region of interest" description="Disordered" evidence="1">
    <location>
        <begin position="110"/>
        <end position="130"/>
    </location>
</feature>
<evidence type="ECO:0000313" key="3">
    <source>
        <dbReference type="Proteomes" id="UP001165584"/>
    </source>
</evidence>
<dbReference type="Proteomes" id="UP001165584">
    <property type="component" value="Unassembled WGS sequence"/>
</dbReference>
<dbReference type="EMBL" id="JANLCM010000002">
    <property type="protein sequence ID" value="MCS5719178.1"/>
    <property type="molecule type" value="Genomic_DNA"/>
</dbReference>
<proteinExistence type="predicted"/>
<comment type="caution">
    <text evidence="2">The sequence shown here is derived from an EMBL/GenBank/DDBJ whole genome shotgun (WGS) entry which is preliminary data.</text>
</comment>
<reference evidence="2" key="1">
    <citation type="submission" date="2022-08" db="EMBL/GenBank/DDBJ databases">
        <authorList>
            <person name="Deng Y."/>
            <person name="Han X.-F."/>
            <person name="Zhang Y.-Q."/>
        </authorList>
    </citation>
    <scope>NUCLEOTIDE SEQUENCE</scope>
    <source>
        <strain evidence="2">CPCC 205763</strain>
    </source>
</reference>
<name>A0ABT2GSN5_9MICO</name>
<sequence>MRILVLGGTEFVGTAVVQAALARGAAVTTLTRGTHPTAPGVTSVIGDRREPGGRALAGLLDEASRAGRWDLVVDTWSWEPFAVRDSARALAPLADRYTLVSSRSVHADPLPAGADESAPLVPANPSDGDAEAVAAGRHLGTPGTGFGVPPALEVDYARGKAGAELALQEVFGKRALLLRPGLVLGPYENIGRLPWWLTRIARGGDVLAPGHPDAGIQYVDARDLAEFALDAGLEGASGPFNVVTPAGQHTLGELLTACITATGSDARLRWVPEDRILAAGIEPWTELPIWLPTGPDHDAMHRGDVSAALAAGLRFRPLADTVLDTWTWLRSIGGVAPLRPDRPTPGLAVEREESLLAGW</sequence>
<dbReference type="PANTHER" id="PTHR43245">
    <property type="entry name" value="BIFUNCTIONAL POLYMYXIN RESISTANCE PROTEIN ARNA"/>
    <property type="match status" value="1"/>
</dbReference>
<dbReference type="RefSeq" id="WP_259508682.1">
    <property type="nucleotide sequence ID" value="NZ_JANLCM010000002.1"/>
</dbReference>
<gene>
    <name evidence="2" type="ORF">N1027_13640</name>
</gene>
<dbReference type="InterPro" id="IPR036291">
    <property type="entry name" value="NAD(P)-bd_dom_sf"/>
</dbReference>
<dbReference type="PANTHER" id="PTHR43245:SF13">
    <property type="entry name" value="UDP-D-APIOSE_UDP-D-XYLOSE SYNTHASE 2"/>
    <property type="match status" value="1"/>
</dbReference>
<organism evidence="2 3">
    <name type="scientific">Herbiconiux aconitum</name>
    <dbReference type="NCBI Taxonomy" id="2970913"/>
    <lineage>
        <taxon>Bacteria</taxon>
        <taxon>Bacillati</taxon>
        <taxon>Actinomycetota</taxon>
        <taxon>Actinomycetes</taxon>
        <taxon>Micrococcales</taxon>
        <taxon>Microbacteriaceae</taxon>
        <taxon>Herbiconiux</taxon>
    </lineage>
</organism>
<dbReference type="Gene3D" id="3.40.50.720">
    <property type="entry name" value="NAD(P)-binding Rossmann-like Domain"/>
    <property type="match status" value="1"/>
</dbReference>